<organism evidence="2 3">
    <name type="scientific">Amycolatopsis eburnea</name>
    <dbReference type="NCBI Taxonomy" id="2267691"/>
    <lineage>
        <taxon>Bacteria</taxon>
        <taxon>Bacillati</taxon>
        <taxon>Actinomycetota</taxon>
        <taxon>Actinomycetes</taxon>
        <taxon>Pseudonocardiales</taxon>
        <taxon>Pseudonocardiaceae</taxon>
        <taxon>Amycolatopsis</taxon>
    </lineage>
</organism>
<keyword evidence="3" id="KW-1185">Reference proteome</keyword>
<name>A0A3R9DD21_9PSEU</name>
<dbReference type="Proteomes" id="UP000267081">
    <property type="component" value="Unassembled WGS sequence"/>
</dbReference>
<evidence type="ECO:0000313" key="2">
    <source>
        <dbReference type="EMBL" id="RSD10339.1"/>
    </source>
</evidence>
<evidence type="ECO:0000256" key="1">
    <source>
        <dbReference type="SAM" id="MobiDB-lite"/>
    </source>
</evidence>
<dbReference type="OrthoDB" id="3664657at2"/>
<dbReference type="Gene3D" id="1.25.40.10">
    <property type="entry name" value="Tetratricopeptide repeat domain"/>
    <property type="match status" value="2"/>
</dbReference>
<sequence>MTDDRAQRDTPALPHQPLRLPDLSAPAFGGTDLGEHFRRLEEITRRRADRGAAPSTLFLPDFVTLAAEDSLDLGDLGEDLLEDARANIARGEYALALEQLAEFLALSPGRAEARYLQAYCHYRLGDLMTALEITLPMRRERLDDPAVRQGVLDLRATLCDALTPVEVGTFLDTRHRDPRAADERLRRFIDVAPEQTEPPYLLALLQAVDGDYVSAFHTARDAAGRADGDVAHLRALADALALLAVRPLTKDVVRALYDGAYPRARKALARLDRQWRELETLRDLDGFLAQLTRSARSAAKPLPAPTIPAERATRLYALIADLHREEALDLVDARRWAEAERVLAEILRVVPAYPPPNLLYAFCLLSQGKEPERAIAAAEVAARDPELPEAAALLRTAKQLREVLAINAAFEEHNNAVRRVGSPPTREQLTTLRRTMEQLRGRLPKLEAMATTNDSTRRVRELRQAVTRQVREIDLALADLEVSELVGRFNEWAQQLTLGRPIGLAGHSHQVEGELIAAEAERLKATHPHARQLLQQMINGVDRAWRFR</sequence>
<reference evidence="2 3" key="1">
    <citation type="submission" date="2018-12" db="EMBL/GenBank/DDBJ databases">
        <title>Amycolatopsis eburnea sp. nov. actinomycete associate with arbuscular mycorrhiza fungal spore.</title>
        <authorList>
            <person name="Lumyong S."/>
            <person name="Chaiya L."/>
        </authorList>
    </citation>
    <scope>NUCLEOTIDE SEQUENCE [LARGE SCALE GENOMIC DNA]</scope>
    <source>
        <strain evidence="2 3">GLM-1</strain>
    </source>
</reference>
<comment type="caution">
    <text evidence="2">The sequence shown here is derived from an EMBL/GenBank/DDBJ whole genome shotgun (WGS) entry which is preliminary data.</text>
</comment>
<accession>A0A3R9DD21</accession>
<dbReference type="InterPro" id="IPR011990">
    <property type="entry name" value="TPR-like_helical_dom_sf"/>
</dbReference>
<evidence type="ECO:0000313" key="3">
    <source>
        <dbReference type="Proteomes" id="UP000267081"/>
    </source>
</evidence>
<dbReference type="RefSeq" id="WP_125314495.1">
    <property type="nucleotide sequence ID" value="NZ_RSEC01000060.1"/>
</dbReference>
<dbReference type="AlphaFoldDB" id="A0A3R9DD21"/>
<dbReference type="EMBL" id="RSEC01000060">
    <property type="protein sequence ID" value="RSD10339.1"/>
    <property type="molecule type" value="Genomic_DNA"/>
</dbReference>
<protein>
    <recommendedName>
        <fullName evidence="4">Tetratricopeptide repeat protein</fullName>
    </recommendedName>
</protein>
<evidence type="ECO:0008006" key="4">
    <source>
        <dbReference type="Google" id="ProtNLM"/>
    </source>
</evidence>
<gene>
    <name evidence="2" type="ORF">EIY87_36310</name>
</gene>
<proteinExistence type="predicted"/>
<dbReference type="SUPFAM" id="SSF48452">
    <property type="entry name" value="TPR-like"/>
    <property type="match status" value="1"/>
</dbReference>
<feature type="region of interest" description="Disordered" evidence="1">
    <location>
        <begin position="1"/>
        <end position="25"/>
    </location>
</feature>